<dbReference type="AlphaFoldDB" id="D1C6Z2"/>
<dbReference type="KEGG" id="sti:Sthe_0314"/>
<dbReference type="PANTHER" id="PTHR42705:SF2">
    <property type="entry name" value="BIFUNCTIONAL NON-HOMOLOGOUS END JOINING PROTEIN LIGD"/>
    <property type="match status" value="1"/>
</dbReference>
<evidence type="ECO:0000313" key="2">
    <source>
        <dbReference type="EMBL" id="ACZ37753.1"/>
    </source>
</evidence>
<accession>D1C6Z2</accession>
<protein>
    <submittedName>
        <fullName evidence="2">DNA polymerase LigD, polymerase domain protein</fullName>
    </submittedName>
</protein>
<dbReference type="eggNOG" id="COG3285">
    <property type="taxonomic scope" value="Bacteria"/>
</dbReference>
<dbReference type="InterPro" id="IPR052171">
    <property type="entry name" value="NHEJ_LigD"/>
</dbReference>
<sequence length="301" mass="32869">MSGEQADIQVLQVDGREIVVTSPDKVLWPQDGLTKTDLLDYYQAVAPAMLPYLRDHPVTLRVFPGGIDRPGHYRRDLPKDAPDWLPSATYSPASRAGELHPPLIPDAAALLWYAERGAIEFHIWLATADRLEQPDWAVFDLDPGDEVDFPAVLDAALLVRDTLAAQGIDGYPKTSGGRGLHVFVPLEPVHDFAAVRDWVRGIAAQLAEEHPDQIAVAARGTHEGQRVTVDHAQNSVARNTAAPYTARGHPGAPVSAPVTWDEVAAGTIRPDQFTLRTMPERIQQLGDLWAPALNAPQRLPG</sequence>
<feature type="domain" description="DNA ligase D polymerase" evidence="1">
    <location>
        <begin position="34"/>
        <end position="289"/>
    </location>
</feature>
<name>D1C6Z2_SPHTD</name>
<organism evidence="2 3">
    <name type="scientific">Sphaerobacter thermophilus (strain ATCC 49802 / DSM 20745 / KCCM 41009 / NCIMB 13125 / S 6022)</name>
    <dbReference type="NCBI Taxonomy" id="479434"/>
    <lineage>
        <taxon>Bacteria</taxon>
        <taxon>Pseudomonadati</taxon>
        <taxon>Thermomicrobiota</taxon>
        <taxon>Thermomicrobia</taxon>
        <taxon>Sphaerobacterales</taxon>
        <taxon>Sphaerobacterineae</taxon>
        <taxon>Sphaerobacteraceae</taxon>
        <taxon>Sphaerobacter</taxon>
    </lineage>
</organism>
<dbReference type="EMBL" id="CP001823">
    <property type="protein sequence ID" value="ACZ37753.1"/>
    <property type="molecule type" value="Genomic_DNA"/>
</dbReference>
<gene>
    <name evidence="2" type="ordered locus">Sthe_0314</name>
</gene>
<dbReference type="CDD" id="cd04861">
    <property type="entry name" value="LigD_Pol_like"/>
    <property type="match status" value="1"/>
</dbReference>
<reference evidence="3" key="1">
    <citation type="submission" date="2009-11" db="EMBL/GenBank/DDBJ databases">
        <title>The complete chromosome 1 of Sphaerobacter thermophilus DSM 20745.</title>
        <authorList>
            <person name="Lucas S."/>
            <person name="Copeland A."/>
            <person name="Lapidus A."/>
            <person name="Glavina del Rio T."/>
            <person name="Dalin E."/>
            <person name="Tice H."/>
            <person name="Bruce D."/>
            <person name="Goodwin L."/>
            <person name="Pitluck S."/>
            <person name="Kyrpides N."/>
            <person name="Mavromatis K."/>
            <person name="Ivanova N."/>
            <person name="Mikhailova N."/>
            <person name="LaButti K.M."/>
            <person name="Clum A."/>
            <person name="Sun H.I."/>
            <person name="Brettin T."/>
            <person name="Detter J.C."/>
            <person name="Han C."/>
            <person name="Larimer F."/>
            <person name="Land M."/>
            <person name="Hauser L."/>
            <person name="Markowitz V."/>
            <person name="Cheng J.F."/>
            <person name="Hugenholtz P."/>
            <person name="Woyke T."/>
            <person name="Wu D."/>
            <person name="Steenblock K."/>
            <person name="Schneider S."/>
            <person name="Pukall R."/>
            <person name="Goeker M."/>
            <person name="Klenk H.P."/>
            <person name="Eisen J.A."/>
        </authorList>
    </citation>
    <scope>NUCLEOTIDE SEQUENCE [LARGE SCALE GENOMIC DNA]</scope>
    <source>
        <strain evidence="3">ATCC 49802 / DSM 20745 / S 6022</strain>
    </source>
</reference>
<dbReference type="Proteomes" id="UP000002027">
    <property type="component" value="Chromosome 1"/>
</dbReference>
<dbReference type="STRING" id="479434.Sthe_0314"/>
<dbReference type="PANTHER" id="PTHR42705">
    <property type="entry name" value="BIFUNCTIONAL NON-HOMOLOGOUS END JOINING PROTEIN LIGD"/>
    <property type="match status" value="1"/>
</dbReference>
<dbReference type="InterPro" id="IPR014145">
    <property type="entry name" value="LigD_pol_dom"/>
</dbReference>
<dbReference type="HOGENOM" id="CLU_008325_1_0_0"/>
<dbReference type="NCBIfam" id="TIGR02778">
    <property type="entry name" value="ligD_pol"/>
    <property type="match status" value="1"/>
</dbReference>
<dbReference type="InParanoid" id="D1C6Z2"/>
<evidence type="ECO:0000313" key="3">
    <source>
        <dbReference type="Proteomes" id="UP000002027"/>
    </source>
</evidence>
<evidence type="ECO:0000259" key="1">
    <source>
        <dbReference type="Pfam" id="PF21686"/>
    </source>
</evidence>
<proteinExistence type="predicted"/>
<keyword evidence="3" id="KW-1185">Reference proteome</keyword>
<dbReference type="Pfam" id="PF21686">
    <property type="entry name" value="LigD_Prim-Pol"/>
    <property type="match status" value="1"/>
</dbReference>
<dbReference type="Gene3D" id="3.90.920.10">
    <property type="entry name" value="DNA primase, PRIM domain"/>
    <property type="match status" value="1"/>
</dbReference>
<reference evidence="2 3" key="2">
    <citation type="journal article" date="2010" name="Stand. Genomic Sci.">
        <title>Complete genome sequence of Desulfohalobium retbaense type strain (HR(100)).</title>
        <authorList>
            <person name="Spring S."/>
            <person name="Nolan M."/>
            <person name="Lapidus A."/>
            <person name="Glavina Del Rio T."/>
            <person name="Copeland A."/>
            <person name="Tice H."/>
            <person name="Cheng J.F."/>
            <person name="Lucas S."/>
            <person name="Land M."/>
            <person name="Chen F."/>
            <person name="Bruce D."/>
            <person name="Goodwin L."/>
            <person name="Pitluck S."/>
            <person name="Ivanova N."/>
            <person name="Mavromatis K."/>
            <person name="Mikhailova N."/>
            <person name="Pati A."/>
            <person name="Chen A."/>
            <person name="Palaniappan K."/>
            <person name="Hauser L."/>
            <person name="Chang Y.J."/>
            <person name="Jeffries C.D."/>
            <person name="Munk C."/>
            <person name="Kiss H."/>
            <person name="Chain P."/>
            <person name="Han C."/>
            <person name="Brettin T."/>
            <person name="Detter J.C."/>
            <person name="Schuler E."/>
            <person name="Goker M."/>
            <person name="Rohde M."/>
            <person name="Bristow J."/>
            <person name="Eisen J.A."/>
            <person name="Markowitz V."/>
            <person name="Hugenholtz P."/>
            <person name="Kyrpides N.C."/>
            <person name="Klenk H.P."/>
        </authorList>
    </citation>
    <scope>NUCLEOTIDE SEQUENCE [LARGE SCALE GENOMIC DNA]</scope>
    <source>
        <strain evidence="3">ATCC 49802 / DSM 20745 / S 6022</strain>
    </source>
</reference>
<dbReference type="RefSeq" id="WP_012870801.1">
    <property type="nucleotide sequence ID" value="NC_013523.1"/>
</dbReference>
<dbReference type="OrthoDB" id="9802472at2"/>